<dbReference type="GO" id="GO:0043957">
    <property type="term" value="F:acryloyl-CoA reductase (NADPH) activity"/>
    <property type="evidence" value="ECO:0007669"/>
    <property type="project" value="TreeGrafter"/>
</dbReference>
<dbReference type="OrthoDB" id="9782155at2"/>
<dbReference type="Gene3D" id="3.40.50.720">
    <property type="entry name" value="NAD(P)-binding Rossmann-like Domain"/>
    <property type="match status" value="1"/>
</dbReference>
<dbReference type="Pfam" id="PF08240">
    <property type="entry name" value="ADH_N"/>
    <property type="match status" value="1"/>
</dbReference>
<evidence type="ECO:0000313" key="3">
    <source>
        <dbReference type="Proteomes" id="UP000194003"/>
    </source>
</evidence>
<dbReference type="InterPro" id="IPR036291">
    <property type="entry name" value="NAD(P)-bd_dom_sf"/>
</dbReference>
<dbReference type="InterPro" id="IPR013154">
    <property type="entry name" value="ADH-like_N"/>
</dbReference>
<sequence>MADAFRALVLRQQEKKTLSAFEQLTIDDLPAGEVLVRVSHSSLNYKDGLAITGTGKIVRNFPHVPGIDLAGVVEHSDSPDFQPGDAVLVTGQGMGERFWGGHAQYARLPAPILTPLPDGLSAARAMAIGTAGFTAMLCVLAIEKHGVTPADGPVLVTGAAGGVGSVATLLLSKMGYAVSAVTGRVAEQGDFLRRLGASEILPREELARECKPLESERWAAAVDAVGGQTLATILAQSRYEGIVTAVGLAGGMDLPTTVFPFILRGVTLRGVDSVMCPAPLRNQAWARLAQDLDMTQLDALTHTIGFDQLPAQAQAIIAGQTRGRVVVEIN</sequence>
<keyword evidence="3" id="KW-1185">Reference proteome</keyword>
<accession>A0A1Y2K261</accession>
<dbReference type="PANTHER" id="PTHR43677">
    <property type="entry name" value="SHORT-CHAIN DEHYDROGENASE/REDUCTASE"/>
    <property type="match status" value="1"/>
</dbReference>
<name>A0A1Y2K261_9PROT</name>
<dbReference type="AlphaFoldDB" id="A0A1Y2K261"/>
<dbReference type="CDD" id="cd08288">
    <property type="entry name" value="MDR_yhdh"/>
    <property type="match status" value="1"/>
</dbReference>
<dbReference type="PANTHER" id="PTHR43677:SF1">
    <property type="entry name" value="ACRYLYL-COA REDUCTASE ACUI-RELATED"/>
    <property type="match status" value="1"/>
</dbReference>
<reference evidence="2 3" key="1">
    <citation type="journal article" date="2016" name="BMC Genomics">
        <title>Combined genomic and structural analyses of a cultured magnetotactic bacterium reveals its niche adaptation to a dynamic environment.</title>
        <authorList>
            <person name="Araujo A.C."/>
            <person name="Morillo V."/>
            <person name="Cypriano J."/>
            <person name="Teixeira L.C."/>
            <person name="Leao P."/>
            <person name="Lyra S."/>
            <person name="Almeida L.G."/>
            <person name="Bazylinski D.A."/>
            <person name="Vasconcellos A.T."/>
            <person name="Abreu F."/>
            <person name="Lins U."/>
        </authorList>
    </citation>
    <scope>NUCLEOTIDE SEQUENCE [LARGE SCALE GENOMIC DNA]</scope>
    <source>
        <strain evidence="2 3">IT-1</strain>
    </source>
</reference>
<dbReference type="SUPFAM" id="SSF50129">
    <property type="entry name" value="GroES-like"/>
    <property type="match status" value="1"/>
</dbReference>
<organism evidence="2 3">
    <name type="scientific">Magnetofaba australis IT-1</name>
    <dbReference type="NCBI Taxonomy" id="1434232"/>
    <lineage>
        <taxon>Bacteria</taxon>
        <taxon>Pseudomonadati</taxon>
        <taxon>Pseudomonadota</taxon>
        <taxon>Magnetococcia</taxon>
        <taxon>Magnetococcales</taxon>
        <taxon>Magnetococcaceae</taxon>
        <taxon>Magnetofaba</taxon>
    </lineage>
</organism>
<dbReference type="EMBL" id="LVJN01000020">
    <property type="protein sequence ID" value="OSM02108.1"/>
    <property type="molecule type" value="Genomic_DNA"/>
</dbReference>
<feature type="domain" description="Enoyl reductase (ER)" evidence="1">
    <location>
        <begin position="19"/>
        <end position="327"/>
    </location>
</feature>
<dbReference type="STRING" id="1434232.MAIT1_02197"/>
<dbReference type="SUPFAM" id="SSF51735">
    <property type="entry name" value="NAD(P)-binding Rossmann-fold domains"/>
    <property type="match status" value="1"/>
</dbReference>
<dbReference type="InterPro" id="IPR011032">
    <property type="entry name" value="GroES-like_sf"/>
</dbReference>
<dbReference type="NCBIfam" id="TIGR02823">
    <property type="entry name" value="oxido_YhdH"/>
    <property type="match status" value="1"/>
</dbReference>
<evidence type="ECO:0000259" key="1">
    <source>
        <dbReference type="SMART" id="SM00829"/>
    </source>
</evidence>
<dbReference type="Proteomes" id="UP000194003">
    <property type="component" value="Unassembled WGS sequence"/>
</dbReference>
<evidence type="ECO:0000313" key="2">
    <source>
        <dbReference type="EMBL" id="OSM02108.1"/>
    </source>
</evidence>
<dbReference type="SMART" id="SM00829">
    <property type="entry name" value="PKS_ER"/>
    <property type="match status" value="1"/>
</dbReference>
<dbReference type="InterPro" id="IPR020843">
    <property type="entry name" value="ER"/>
</dbReference>
<dbReference type="InterPro" id="IPR051397">
    <property type="entry name" value="Zn-ADH-like_protein"/>
</dbReference>
<dbReference type="InterPro" id="IPR014188">
    <property type="entry name" value="Acrylyl-CoA_reductase_AcuI"/>
</dbReference>
<dbReference type="Pfam" id="PF00107">
    <property type="entry name" value="ADH_zinc_N"/>
    <property type="match status" value="1"/>
</dbReference>
<proteinExistence type="predicted"/>
<dbReference type="RefSeq" id="WP_085444599.1">
    <property type="nucleotide sequence ID" value="NZ_LVJN01000020.1"/>
</dbReference>
<comment type="caution">
    <text evidence="2">The sequence shown here is derived from an EMBL/GenBank/DDBJ whole genome shotgun (WGS) entry which is preliminary data.</text>
</comment>
<protein>
    <submittedName>
        <fullName evidence="2">Putative alcohol dehydrogenase</fullName>
    </submittedName>
</protein>
<dbReference type="InterPro" id="IPR013149">
    <property type="entry name" value="ADH-like_C"/>
</dbReference>
<dbReference type="Gene3D" id="3.90.180.10">
    <property type="entry name" value="Medium-chain alcohol dehydrogenases, catalytic domain"/>
    <property type="match status" value="1"/>
</dbReference>
<gene>
    <name evidence="2" type="ORF">MAIT1_02197</name>
</gene>